<evidence type="ECO:0000256" key="1">
    <source>
        <dbReference type="PROSITE-ProRule" id="PRU00330"/>
    </source>
</evidence>
<dbReference type="EMBL" id="SPNW01000117">
    <property type="protein sequence ID" value="TIA85251.1"/>
    <property type="molecule type" value="Genomic_DNA"/>
</dbReference>
<dbReference type="InterPro" id="IPR036317">
    <property type="entry name" value="Cullin_homology_sf"/>
</dbReference>
<proteinExistence type="inferred from homology"/>
<dbReference type="InterPro" id="IPR044554">
    <property type="entry name" value="ANAPC2"/>
</dbReference>
<reference evidence="3 4" key="1">
    <citation type="submission" date="2019-03" db="EMBL/GenBank/DDBJ databases">
        <title>Sequencing 23 genomes of Wallemia ichthyophaga.</title>
        <authorList>
            <person name="Gostincar C."/>
        </authorList>
    </citation>
    <scope>NUCLEOTIDE SEQUENCE [LARGE SCALE GENOMIC DNA]</scope>
    <source>
        <strain evidence="3 4">EXF-5753</strain>
    </source>
</reference>
<dbReference type="AlphaFoldDB" id="A0A4T0FB59"/>
<dbReference type="GO" id="GO:0006511">
    <property type="term" value="P:ubiquitin-dependent protein catabolic process"/>
    <property type="evidence" value="ECO:0007669"/>
    <property type="project" value="InterPro"/>
</dbReference>
<evidence type="ECO:0000259" key="2">
    <source>
        <dbReference type="PROSITE" id="PS50069"/>
    </source>
</evidence>
<dbReference type="PANTHER" id="PTHR45957:SF1">
    <property type="entry name" value="ANAPHASE-PROMOTING COMPLEX SUBUNIT 2"/>
    <property type="match status" value="1"/>
</dbReference>
<evidence type="ECO:0000313" key="4">
    <source>
        <dbReference type="Proteomes" id="UP000310189"/>
    </source>
</evidence>
<dbReference type="GO" id="GO:0005680">
    <property type="term" value="C:anaphase-promoting complex"/>
    <property type="evidence" value="ECO:0007669"/>
    <property type="project" value="TreeGrafter"/>
</dbReference>
<dbReference type="InterPro" id="IPR057975">
    <property type="entry name" value="TPR_ANAPC2"/>
</dbReference>
<protein>
    <recommendedName>
        <fullName evidence="2">Cullin family profile domain-containing protein</fullName>
    </recommendedName>
</protein>
<dbReference type="InterPro" id="IPR059120">
    <property type="entry name" value="Cullin-like_AB"/>
</dbReference>
<dbReference type="PROSITE" id="PS50069">
    <property type="entry name" value="CULLIN_2"/>
    <property type="match status" value="1"/>
</dbReference>
<dbReference type="InterPro" id="IPR016158">
    <property type="entry name" value="Cullin_homology"/>
</dbReference>
<dbReference type="Gene3D" id="1.20.1310.10">
    <property type="entry name" value="Cullin Repeats"/>
    <property type="match status" value="1"/>
</dbReference>
<name>A0A4T0FB59_9BASI</name>
<comment type="caution">
    <text evidence="3">The sequence shown here is derived from an EMBL/GenBank/DDBJ whole genome shotgun (WGS) entry which is preliminary data.</text>
</comment>
<accession>A0A4T0FB59</accession>
<dbReference type="Pfam" id="PF25773">
    <property type="entry name" value="TPR_ANAPC2"/>
    <property type="match status" value="1"/>
</dbReference>
<dbReference type="GO" id="GO:0070979">
    <property type="term" value="P:protein K11-linked ubiquitination"/>
    <property type="evidence" value="ECO:0007669"/>
    <property type="project" value="TreeGrafter"/>
</dbReference>
<gene>
    <name evidence="3" type="ORF">E3P99_04037</name>
</gene>
<dbReference type="GO" id="GO:0007091">
    <property type="term" value="P:metaphase/anaphase transition of mitotic cell cycle"/>
    <property type="evidence" value="ECO:0007669"/>
    <property type="project" value="TreeGrafter"/>
</dbReference>
<dbReference type="PANTHER" id="PTHR45957">
    <property type="entry name" value="ANAPHASE-PROMOTING COMPLEX SUBUNIT 2"/>
    <property type="match status" value="1"/>
</dbReference>
<evidence type="ECO:0000313" key="3">
    <source>
        <dbReference type="EMBL" id="TIA85251.1"/>
    </source>
</evidence>
<dbReference type="Gene3D" id="3.30.230.130">
    <property type="entry name" value="Cullin, Chain C, Domain 2"/>
    <property type="match status" value="1"/>
</dbReference>
<organism evidence="3 4">
    <name type="scientific">Wallemia hederae</name>
    <dbReference type="NCBI Taxonomy" id="1540922"/>
    <lineage>
        <taxon>Eukaryota</taxon>
        <taxon>Fungi</taxon>
        <taxon>Dikarya</taxon>
        <taxon>Basidiomycota</taxon>
        <taxon>Wallemiomycotina</taxon>
        <taxon>Wallemiomycetes</taxon>
        <taxon>Wallemiales</taxon>
        <taxon>Wallemiaceae</taxon>
        <taxon>Wallemia</taxon>
    </lineage>
</organism>
<dbReference type="Proteomes" id="UP000310189">
    <property type="component" value="Unassembled WGS sequence"/>
</dbReference>
<sequence>MITHAFNDVDLPLRAFEHVREAGLSLHLLDYYHGRVEAKFELISGEIEHALSQHQHMNKSVASEAAQRLVDYYVDWKKPVEYIQSWDSNLLTRNHDLDEYTKIYHDQLFSTLPTNLSSHLRQHLTDALNAKSSAGGNSIPSLDVIGAQSLIELLSAEILYAEIRQEVDNNKGQWDTPILDDLRRWIAHGNISARMLSVIPVESHRRWSQTWLQRFDYYACEHFAKMRSDELFDIIVDFPDSLAAINDIKECLERVQYKRQLTQKLKSINESRLLHAGASTHLILTQYISTIKSLLVIDPSGVLLSSVAQPIRKYLRERPDTIRSIVTNFVDEDSDFMDDGAQRDGDSQFIMLENDEVPDWDDPNWEPEPIDAGPNFKSDGRKDLISTLVSIYDSKEVFVEELQVMLAQRLMSLKDYNLEREIRNIEILKLKFGENTLHSCEVMLKDVADSKRIDQNIRSQIETIIRPIVVSRQFWPEIEESSFKLTDTMKRFREGYDDAYARLKPDKRLHWIPQIGNISITLELEDRTLTLDVTPFQAATIDLFGSNGGRLTAEEVEEELYAPNSAIVEDTLRFWMKKGVLKEEKDKDESACRYRVMEVYEAASPKSKPRTSL</sequence>
<feature type="domain" description="Cullin family profile" evidence="2">
    <location>
        <begin position="385"/>
        <end position="559"/>
    </location>
</feature>
<dbReference type="Pfam" id="PF26557">
    <property type="entry name" value="Cullin_AB"/>
    <property type="match status" value="1"/>
</dbReference>
<dbReference type="GO" id="GO:0031625">
    <property type="term" value="F:ubiquitin protein ligase binding"/>
    <property type="evidence" value="ECO:0007669"/>
    <property type="project" value="InterPro"/>
</dbReference>
<dbReference type="SMART" id="SM00182">
    <property type="entry name" value="CULLIN"/>
    <property type="match status" value="1"/>
</dbReference>
<keyword evidence="4" id="KW-1185">Reference proteome</keyword>
<comment type="similarity">
    <text evidence="1">Belongs to the cullin family.</text>
</comment>
<dbReference type="OrthoDB" id="5581181at2759"/>
<dbReference type="SUPFAM" id="SSF75632">
    <property type="entry name" value="Cullin homology domain"/>
    <property type="match status" value="1"/>
</dbReference>